<evidence type="ECO:0000256" key="7">
    <source>
        <dbReference type="ARBA" id="ARBA00023065"/>
    </source>
</evidence>
<dbReference type="OrthoDB" id="2125027at2759"/>
<dbReference type="GO" id="GO:0045259">
    <property type="term" value="C:proton-transporting ATP synthase complex"/>
    <property type="evidence" value="ECO:0007669"/>
    <property type="project" value="UniProtKB-UniRule"/>
</dbReference>
<keyword evidence="3 11" id="KW-0813">Transport</keyword>
<keyword evidence="9" id="KW-0472">Membrane</keyword>
<evidence type="ECO:0000313" key="13">
    <source>
        <dbReference type="Proteomes" id="UP000503462"/>
    </source>
</evidence>
<evidence type="ECO:0000256" key="4">
    <source>
        <dbReference type="ARBA" id="ARBA00022547"/>
    </source>
</evidence>
<evidence type="ECO:0000256" key="5">
    <source>
        <dbReference type="ARBA" id="ARBA00022781"/>
    </source>
</evidence>
<dbReference type="Pfam" id="PF05680">
    <property type="entry name" value="ATP-synt_E"/>
    <property type="match status" value="1"/>
</dbReference>
<evidence type="ECO:0000256" key="3">
    <source>
        <dbReference type="ARBA" id="ARBA00022448"/>
    </source>
</evidence>
<dbReference type="InterPro" id="IPR008386">
    <property type="entry name" value="ATP_synth_F0_esu_mt"/>
</dbReference>
<evidence type="ECO:0000256" key="9">
    <source>
        <dbReference type="ARBA" id="ARBA00023136"/>
    </source>
</evidence>
<reference evidence="12 13" key="1">
    <citation type="journal article" date="2016" name="Sci. Rep.">
        <title>Peltaster fructicola genome reveals evolution from an invasive phytopathogen to an ectophytic parasite.</title>
        <authorList>
            <person name="Xu C."/>
            <person name="Chen H."/>
            <person name="Gleason M.L."/>
            <person name="Xu J.R."/>
            <person name="Liu H."/>
            <person name="Zhang R."/>
            <person name="Sun G."/>
        </authorList>
    </citation>
    <scope>NUCLEOTIDE SEQUENCE [LARGE SCALE GENOMIC DNA]</scope>
    <source>
        <strain evidence="12 13">LNHT1506</strain>
    </source>
</reference>
<keyword evidence="4 11" id="KW-0138">CF(0)</keyword>
<evidence type="ECO:0000256" key="6">
    <source>
        <dbReference type="ARBA" id="ARBA00022792"/>
    </source>
</evidence>
<accession>A0A6H0XU52</accession>
<dbReference type="EMBL" id="CP051140">
    <property type="protein sequence ID" value="QIW98174.1"/>
    <property type="molecule type" value="Genomic_DNA"/>
</dbReference>
<evidence type="ECO:0000256" key="11">
    <source>
        <dbReference type="RuleBase" id="RU367005"/>
    </source>
</evidence>
<sequence length="89" mass="10011">MASTGVNVFRWGALVVGVFYGISHQSAITARDRAAHAKHEYEHKQKLIGDAKAEYKRKTSPQTDNVIRDASHPDFDLEKYLTAVQKENP</sequence>
<dbReference type="Proteomes" id="UP000503462">
    <property type="component" value="Chromosome 2"/>
</dbReference>
<name>A0A6H0XU52_9PEZI</name>
<keyword evidence="10 11" id="KW-0066">ATP synthesis</keyword>
<dbReference type="GO" id="GO:0015078">
    <property type="term" value="F:proton transmembrane transporter activity"/>
    <property type="evidence" value="ECO:0007669"/>
    <property type="project" value="InterPro"/>
</dbReference>
<keyword evidence="7 11" id="KW-0406">Ion transport</keyword>
<comment type="function">
    <text evidence="11">Subunit e, of the mitochondrial membrane ATP synthase complex (F(1)F(0) ATP synthase or Complex V) that produces ATP from ADP in the presence of a proton gradient across the membrane which is generated by electron transport complexes of the respiratory chain. ATP synthase complex consist of a soluble F(1) head domain - the catalytic core - and a membrane F(1) domain - the membrane proton channel. These two domains are linked by a central stalk rotating inside the F(1) region and a stationary peripheral stalk. During catalysis, ATP synthesis in the catalytic domain of F(1) is coupled via a rotary mechanism of the central stalk subunits to proton translocation. In vivo, can only synthesize ATP although its ATP hydrolase activity can be activated artificially in vitro. Part of the complex F(0) domain.</text>
</comment>
<dbReference type="AlphaFoldDB" id="A0A6H0XU52"/>
<keyword evidence="6 11" id="KW-0999">Mitochondrion inner membrane</keyword>
<gene>
    <name evidence="12" type="ORF">AMS68_003692</name>
</gene>
<evidence type="ECO:0000256" key="1">
    <source>
        <dbReference type="ARBA" id="ARBA00004273"/>
    </source>
</evidence>
<protein>
    <recommendedName>
        <fullName evidence="11">ATP synthase F(0) complex subunit e, mitochondrial</fullName>
    </recommendedName>
</protein>
<keyword evidence="5 11" id="KW-0375">Hydrogen ion transport</keyword>
<proteinExistence type="inferred from homology"/>
<keyword evidence="8 11" id="KW-0496">Mitochondrion</keyword>
<dbReference type="GO" id="GO:0015986">
    <property type="term" value="P:proton motive force-driven ATP synthesis"/>
    <property type="evidence" value="ECO:0007669"/>
    <property type="project" value="InterPro"/>
</dbReference>
<evidence type="ECO:0000313" key="12">
    <source>
        <dbReference type="EMBL" id="QIW98174.1"/>
    </source>
</evidence>
<evidence type="ECO:0000256" key="2">
    <source>
        <dbReference type="ARBA" id="ARBA00007333"/>
    </source>
</evidence>
<comment type="subcellular location">
    <subcellularLocation>
        <location evidence="1 11">Mitochondrion inner membrane</location>
    </subcellularLocation>
</comment>
<dbReference type="GO" id="GO:0005743">
    <property type="term" value="C:mitochondrial inner membrane"/>
    <property type="evidence" value="ECO:0007669"/>
    <property type="project" value="UniProtKB-SubCell"/>
</dbReference>
<comment type="similarity">
    <text evidence="2 11">Belongs to the ATPase e subunit family.</text>
</comment>
<keyword evidence="13" id="KW-1185">Reference proteome</keyword>
<evidence type="ECO:0000256" key="8">
    <source>
        <dbReference type="ARBA" id="ARBA00023128"/>
    </source>
</evidence>
<comment type="subunit">
    <text evidence="11">F-type ATPases have 2 components, CF(1) - the catalytic core - and CF(0) - the membrane proton channel. CF(1) and CF(0) have multiple subunits.</text>
</comment>
<organism evidence="12 13">
    <name type="scientific">Peltaster fructicola</name>
    <dbReference type="NCBI Taxonomy" id="286661"/>
    <lineage>
        <taxon>Eukaryota</taxon>
        <taxon>Fungi</taxon>
        <taxon>Dikarya</taxon>
        <taxon>Ascomycota</taxon>
        <taxon>Pezizomycotina</taxon>
        <taxon>Dothideomycetes</taxon>
        <taxon>Dothideomycetes incertae sedis</taxon>
        <taxon>Peltaster</taxon>
    </lineage>
</organism>
<evidence type="ECO:0000256" key="10">
    <source>
        <dbReference type="ARBA" id="ARBA00023310"/>
    </source>
</evidence>